<dbReference type="InterPro" id="IPR036873">
    <property type="entry name" value="Rhodanese-like_dom_sf"/>
</dbReference>
<sequence length="45" mass="5261">MQLILVKRYRFKYIYVLKSGIKGWLNAGYSVVNKLGELKKAKVED</sequence>
<comment type="caution">
    <text evidence="1">The sequence shown here is derived from an EMBL/GenBank/DDBJ whole genome shotgun (WGS) entry which is preliminary data.</text>
</comment>
<reference evidence="1 2" key="1">
    <citation type="journal article" date="2011" name="Stand. Genomic Sci.">
        <title>Draft genome sequence of Caminibacter mediatlanticus strain TB-2, an epsilonproteobacterium isolated from a deep-sea hydrothermal vent.</title>
        <authorList>
            <person name="Giovannelli D."/>
            <person name="Ferriera S."/>
            <person name="Johnson J."/>
            <person name="Kravitz S."/>
            <person name="Perez-Rodriguez I."/>
            <person name="Ricci J."/>
            <person name="O'Brien C."/>
            <person name="Voordeckers J.W."/>
            <person name="Bini E."/>
            <person name="Vetriani C."/>
        </authorList>
    </citation>
    <scope>NUCLEOTIDE SEQUENCE [LARGE SCALE GENOMIC DNA]</scope>
    <source>
        <strain evidence="1 2">TB-2</strain>
    </source>
</reference>
<evidence type="ECO:0000313" key="2">
    <source>
        <dbReference type="Proteomes" id="UP000003288"/>
    </source>
</evidence>
<proteinExistence type="predicted"/>
<dbReference type="RefSeq" id="WP_007473999.1">
    <property type="nucleotide sequence ID" value="NZ_ABCJ01000002.1"/>
</dbReference>
<gene>
    <name evidence="1" type="ORF">CMTB2_07266</name>
</gene>
<dbReference type="AlphaFoldDB" id="A0AAI9F2R5"/>
<dbReference type="EMBL" id="ABCJ01000002">
    <property type="protein sequence ID" value="EDM24035.1"/>
    <property type="molecule type" value="Genomic_DNA"/>
</dbReference>
<dbReference type="SUPFAM" id="SSF52821">
    <property type="entry name" value="Rhodanese/Cell cycle control phosphatase"/>
    <property type="match status" value="1"/>
</dbReference>
<evidence type="ECO:0000313" key="1">
    <source>
        <dbReference type="EMBL" id="EDM24035.1"/>
    </source>
</evidence>
<organism evidence="1 2">
    <name type="scientific">Caminibacter mediatlanticus TB-2</name>
    <dbReference type="NCBI Taxonomy" id="391592"/>
    <lineage>
        <taxon>Bacteria</taxon>
        <taxon>Pseudomonadati</taxon>
        <taxon>Campylobacterota</taxon>
        <taxon>Epsilonproteobacteria</taxon>
        <taxon>Nautiliales</taxon>
        <taxon>Nautiliaceae</taxon>
        <taxon>Caminibacter</taxon>
    </lineage>
</organism>
<protein>
    <recommendedName>
        <fullName evidence="3">Rhodanese-like domain-containing protein</fullName>
    </recommendedName>
</protein>
<name>A0AAI9F2R5_9BACT</name>
<evidence type="ECO:0008006" key="3">
    <source>
        <dbReference type="Google" id="ProtNLM"/>
    </source>
</evidence>
<dbReference type="Proteomes" id="UP000003288">
    <property type="component" value="Unassembled WGS sequence"/>
</dbReference>
<accession>A0AAI9F2R5</accession>